<keyword evidence="2" id="KW-1185">Reference proteome</keyword>
<dbReference type="EMBL" id="KN831976">
    <property type="protein sequence ID" value="KIO03445.1"/>
    <property type="molecule type" value="Genomic_DNA"/>
</dbReference>
<evidence type="ECO:0000313" key="1">
    <source>
        <dbReference type="EMBL" id="KIO03445.1"/>
    </source>
</evidence>
<dbReference type="AlphaFoldDB" id="A0A0C3NRF6"/>
<proteinExistence type="predicted"/>
<dbReference type="HOGENOM" id="CLU_1939014_0_0_1"/>
<organism evidence="1 2">
    <name type="scientific">Pisolithus tinctorius Marx 270</name>
    <dbReference type="NCBI Taxonomy" id="870435"/>
    <lineage>
        <taxon>Eukaryota</taxon>
        <taxon>Fungi</taxon>
        <taxon>Dikarya</taxon>
        <taxon>Basidiomycota</taxon>
        <taxon>Agaricomycotina</taxon>
        <taxon>Agaricomycetes</taxon>
        <taxon>Agaricomycetidae</taxon>
        <taxon>Boletales</taxon>
        <taxon>Sclerodermatineae</taxon>
        <taxon>Pisolithaceae</taxon>
        <taxon>Pisolithus</taxon>
    </lineage>
</organism>
<evidence type="ECO:0000313" key="2">
    <source>
        <dbReference type="Proteomes" id="UP000054217"/>
    </source>
</evidence>
<gene>
    <name evidence="1" type="ORF">M404DRAFT_620749</name>
</gene>
<dbReference type="InParanoid" id="A0A0C3NRF6"/>
<name>A0A0C3NRF6_PISTI</name>
<reference evidence="1 2" key="1">
    <citation type="submission" date="2014-04" db="EMBL/GenBank/DDBJ databases">
        <authorList>
            <consortium name="DOE Joint Genome Institute"/>
            <person name="Kuo A."/>
            <person name="Kohler A."/>
            <person name="Costa M.D."/>
            <person name="Nagy L.G."/>
            <person name="Floudas D."/>
            <person name="Copeland A."/>
            <person name="Barry K.W."/>
            <person name="Cichocki N."/>
            <person name="Veneault-Fourrey C."/>
            <person name="LaButti K."/>
            <person name="Lindquist E.A."/>
            <person name="Lipzen A."/>
            <person name="Lundell T."/>
            <person name="Morin E."/>
            <person name="Murat C."/>
            <person name="Sun H."/>
            <person name="Tunlid A."/>
            <person name="Henrissat B."/>
            <person name="Grigoriev I.V."/>
            <person name="Hibbett D.S."/>
            <person name="Martin F."/>
            <person name="Nordberg H.P."/>
            <person name="Cantor M.N."/>
            <person name="Hua S.X."/>
        </authorList>
    </citation>
    <scope>NUCLEOTIDE SEQUENCE [LARGE SCALE GENOMIC DNA]</scope>
    <source>
        <strain evidence="1 2">Marx 270</strain>
    </source>
</reference>
<accession>A0A0C3NRF6</accession>
<reference evidence="2" key="2">
    <citation type="submission" date="2015-01" db="EMBL/GenBank/DDBJ databases">
        <title>Evolutionary Origins and Diversification of the Mycorrhizal Mutualists.</title>
        <authorList>
            <consortium name="DOE Joint Genome Institute"/>
            <consortium name="Mycorrhizal Genomics Consortium"/>
            <person name="Kohler A."/>
            <person name="Kuo A."/>
            <person name="Nagy L.G."/>
            <person name="Floudas D."/>
            <person name="Copeland A."/>
            <person name="Barry K.W."/>
            <person name="Cichocki N."/>
            <person name="Veneault-Fourrey C."/>
            <person name="LaButti K."/>
            <person name="Lindquist E.A."/>
            <person name="Lipzen A."/>
            <person name="Lundell T."/>
            <person name="Morin E."/>
            <person name="Murat C."/>
            <person name="Riley R."/>
            <person name="Ohm R."/>
            <person name="Sun H."/>
            <person name="Tunlid A."/>
            <person name="Henrissat B."/>
            <person name="Grigoriev I.V."/>
            <person name="Hibbett D.S."/>
            <person name="Martin F."/>
        </authorList>
    </citation>
    <scope>NUCLEOTIDE SEQUENCE [LARGE SCALE GENOMIC DNA]</scope>
    <source>
        <strain evidence="2">Marx 270</strain>
    </source>
</reference>
<protein>
    <submittedName>
        <fullName evidence="1">Uncharacterized protein</fullName>
    </submittedName>
</protein>
<sequence length="130" mass="13949">MCSSQSSQAYYDLIGVPSDPIMSKVILSDVTDVVMPRNSASTTLPLTNQADLTGQPYDSMDVSEVVRGITTIDELQALPAIWIGVKTKSSGAVGISILYDSDGQRPLNICSSECTYRSSIRGRSLWNGIA</sequence>
<dbReference type="Proteomes" id="UP000054217">
    <property type="component" value="Unassembled WGS sequence"/>
</dbReference>